<reference evidence="2" key="1">
    <citation type="journal article" date="2022" name="IScience">
        <title>Evolution of zygomycete secretomes and the origins of terrestrial fungal ecologies.</title>
        <authorList>
            <person name="Chang Y."/>
            <person name="Wang Y."/>
            <person name="Mondo S."/>
            <person name="Ahrendt S."/>
            <person name="Andreopoulos W."/>
            <person name="Barry K."/>
            <person name="Beard J."/>
            <person name="Benny G.L."/>
            <person name="Blankenship S."/>
            <person name="Bonito G."/>
            <person name="Cuomo C."/>
            <person name="Desiro A."/>
            <person name="Gervers K.A."/>
            <person name="Hundley H."/>
            <person name="Kuo A."/>
            <person name="LaButti K."/>
            <person name="Lang B.F."/>
            <person name="Lipzen A."/>
            <person name="O'Donnell K."/>
            <person name="Pangilinan J."/>
            <person name="Reynolds N."/>
            <person name="Sandor L."/>
            <person name="Smith M.E."/>
            <person name="Tsang A."/>
            <person name="Grigoriev I.V."/>
            <person name="Stajich J.E."/>
            <person name="Spatafora J.W."/>
        </authorList>
    </citation>
    <scope>NUCLEOTIDE SEQUENCE</scope>
    <source>
        <strain evidence="2">RSA 2281</strain>
    </source>
</reference>
<feature type="region of interest" description="Disordered" evidence="1">
    <location>
        <begin position="535"/>
        <end position="560"/>
    </location>
</feature>
<dbReference type="AlphaFoldDB" id="A0AAD5K561"/>
<dbReference type="Proteomes" id="UP001209540">
    <property type="component" value="Unassembled WGS sequence"/>
</dbReference>
<comment type="caution">
    <text evidence="2">The sequence shown here is derived from an EMBL/GenBank/DDBJ whole genome shotgun (WGS) entry which is preliminary data.</text>
</comment>
<name>A0AAD5K561_9FUNG</name>
<feature type="compositionally biased region" description="Low complexity" evidence="1">
    <location>
        <begin position="195"/>
        <end position="207"/>
    </location>
</feature>
<accession>A0AAD5K561</accession>
<sequence>MSQPIIIREDGIMKKVEWGFLLENTRYTRFEEHNQHIIESAFNDQANCYGDKHSVKIEDKILGAKATVHFSVENMHLRMTGTRYNVVRVTFDLDSPVYTTDTGESYIYPSSMTNSSMPLIPFACKSRHPQQTFASFRIPSSRRRPRTSSSSSANLIYARRLNLPQQRRRSRESSGTSTAANVSSVSKSRGGGVCGTRSSTVSTARSTSSTRYYNNTSINNTKLSAVTRTTEETISTPAMQGQQYIYVPSTYNAAATSFFPVSTAAIEAANTKALTAAVTIPQQSQDCLDGMPFSRLNQKPSKDWSQPSTSSSESPMSPEPSSPVFIHQEPNIATHQFIDYPNLSIDSMQQHQQQVNINAADISLPVSKEYYHQISKPATASIHTSNFTVTIPSRNNSCATATISAATPTTSVMDFNNYNAQSLTNIDLCNNFDQALSIFSIPVTPQNSMHELNQVHFPPQQQQRDLMVFDQLSNTMVPMTSEQLFESCAWSLSDTTNNMQQVFAAGTANNLQMFNTNNDDTFQFFTSKIDDDNTQMTSWSTNSNNETGSMMNFMNQQQQQ</sequence>
<feature type="compositionally biased region" description="Low complexity" evidence="1">
    <location>
        <begin position="173"/>
        <end position="188"/>
    </location>
</feature>
<feature type="region of interest" description="Disordered" evidence="1">
    <location>
        <begin position="136"/>
        <end position="207"/>
    </location>
</feature>
<gene>
    <name evidence="2" type="ORF">BDA99DRAFT_535403</name>
</gene>
<keyword evidence="3" id="KW-1185">Reference proteome</keyword>
<reference evidence="2" key="2">
    <citation type="submission" date="2023-02" db="EMBL/GenBank/DDBJ databases">
        <authorList>
            <consortium name="DOE Joint Genome Institute"/>
            <person name="Mondo S.J."/>
            <person name="Chang Y."/>
            <person name="Wang Y."/>
            <person name="Ahrendt S."/>
            <person name="Andreopoulos W."/>
            <person name="Barry K."/>
            <person name="Beard J."/>
            <person name="Benny G.L."/>
            <person name="Blankenship S."/>
            <person name="Bonito G."/>
            <person name="Cuomo C."/>
            <person name="Desiro A."/>
            <person name="Gervers K.A."/>
            <person name="Hundley H."/>
            <person name="Kuo A."/>
            <person name="LaButti K."/>
            <person name="Lang B.F."/>
            <person name="Lipzen A."/>
            <person name="O'Donnell K."/>
            <person name="Pangilinan J."/>
            <person name="Reynolds N."/>
            <person name="Sandor L."/>
            <person name="Smith M.W."/>
            <person name="Tsang A."/>
            <person name="Grigoriev I.V."/>
            <person name="Stajich J.E."/>
            <person name="Spatafora J.W."/>
        </authorList>
    </citation>
    <scope>NUCLEOTIDE SEQUENCE</scope>
    <source>
        <strain evidence="2">RSA 2281</strain>
    </source>
</reference>
<protein>
    <submittedName>
        <fullName evidence="2">Uncharacterized protein</fullName>
    </submittedName>
</protein>
<proteinExistence type="predicted"/>
<evidence type="ECO:0000313" key="2">
    <source>
        <dbReference type="EMBL" id="KAI9269335.1"/>
    </source>
</evidence>
<organism evidence="2 3">
    <name type="scientific">Phascolomyces articulosus</name>
    <dbReference type="NCBI Taxonomy" id="60185"/>
    <lineage>
        <taxon>Eukaryota</taxon>
        <taxon>Fungi</taxon>
        <taxon>Fungi incertae sedis</taxon>
        <taxon>Mucoromycota</taxon>
        <taxon>Mucoromycotina</taxon>
        <taxon>Mucoromycetes</taxon>
        <taxon>Mucorales</taxon>
        <taxon>Lichtheimiaceae</taxon>
        <taxon>Phascolomyces</taxon>
    </lineage>
</organism>
<feature type="compositionally biased region" description="Low complexity" evidence="1">
    <location>
        <begin position="305"/>
        <end position="316"/>
    </location>
</feature>
<evidence type="ECO:0000256" key="1">
    <source>
        <dbReference type="SAM" id="MobiDB-lite"/>
    </source>
</evidence>
<dbReference type="EMBL" id="JAIXMP010000008">
    <property type="protein sequence ID" value="KAI9269335.1"/>
    <property type="molecule type" value="Genomic_DNA"/>
</dbReference>
<feature type="region of interest" description="Disordered" evidence="1">
    <location>
        <begin position="289"/>
        <end position="323"/>
    </location>
</feature>
<evidence type="ECO:0000313" key="3">
    <source>
        <dbReference type="Proteomes" id="UP001209540"/>
    </source>
</evidence>